<dbReference type="Gene3D" id="1.20.1260.10">
    <property type="match status" value="1"/>
</dbReference>
<comment type="caution">
    <text evidence="2">The sequence shown here is derived from an EMBL/GenBank/DDBJ whole genome shotgun (WGS) entry which is preliminary data.</text>
</comment>
<dbReference type="InterPro" id="IPR012347">
    <property type="entry name" value="Ferritin-like"/>
</dbReference>
<dbReference type="Pfam" id="PF09537">
    <property type="entry name" value="DUF2383"/>
    <property type="match status" value="1"/>
</dbReference>
<dbReference type="RefSeq" id="WP_267532352.1">
    <property type="nucleotide sequence ID" value="NZ_JAPNKA010000001.1"/>
</dbReference>
<accession>A0ABT3ZW71</accession>
<keyword evidence="3" id="KW-1185">Reference proteome</keyword>
<organism evidence="2 3">
    <name type="scientific">Archangium lansingense</name>
    <dbReference type="NCBI Taxonomy" id="2995310"/>
    <lineage>
        <taxon>Bacteria</taxon>
        <taxon>Pseudomonadati</taxon>
        <taxon>Myxococcota</taxon>
        <taxon>Myxococcia</taxon>
        <taxon>Myxococcales</taxon>
        <taxon>Cystobacterineae</taxon>
        <taxon>Archangiaceae</taxon>
        <taxon>Archangium</taxon>
    </lineage>
</organism>
<dbReference type="InterPro" id="IPR009078">
    <property type="entry name" value="Ferritin-like_SF"/>
</dbReference>
<name>A0ABT3ZW71_9BACT</name>
<evidence type="ECO:0000313" key="2">
    <source>
        <dbReference type="EMBL" id="MCY1073341.1"/>
    </source>
</evidence>
<dbReference type="SUPFAM" id="SSF47240">
    <property type="entry name" value="Ferritin-like"/>
    <property type="match status" value="1"/>
</dbReference>
<evidence type="ECO:0000313" key="3">
    <source>
        <dbReference type="Proteomes" id="UP001207654"/>
    </source>
</evidence>
<feature type="domain" description="DUF2383" evidence="1">
    <location>
        <begin position="10"/>
        <end position="114"/>
    </location>
</feature>
<dbReference type="CDD" id="cd00657">
    <property type="entry name" value="Ferritin_like"/>
    <property type="match status" value="1"/>
</dbReference>
<dbReference type="InterPro" id="IPR019052">
    <property type="entry name" value="DUF2383"/>
</dbReference>
<dbReference type="EMBL" id="JAPNKA010000001">
    <property type="protein sequence ID" value="MCY1073341.1"/>
    <property type="molecule type" value="Genomic_DNA"/>
</dbReference>
<proteinExistence type="predicted"/>
<evidence type="ECO:0000259" key="1">
    <source>
        <dbReference type="Pfam" id="PF09537"/>
    </source>
</evidence>
<dbReference type="Proteomes" id="UP001207654">
    <property type="component" value="Unassembled WGS sequence"/>
</dbReference>
<sequence>MAAMDLNRMLERLNNLIALDYDAVGAYEAAINRIDVESLRMRLREFQQDHERHIQDLSRVVVGLGGKPRTKPDAKGFILKGFTAVTSMMGNEAALQAMRGNELLTNRTYRVALDEEWSDETRAIIERNFSDEQRHLAFIEEALRNRSWEQTTVQP</sequence>
<protein>
    <submittedName>
        <fullName evidence="2">Ferritin-like domain-containing protein</fullName>
    </submittedName>
</protein>
<gene>
    <name evidence="2" type="ORF">OV287_02500</name>
</gene>
<reference evidence="2 3" key="1">
    <citation type="submission" date="2022-11" db="EMBL/GenBank/DDBJ databases">
        <title>Minimal conservation of predation-associated metabolite biosynthetic gene clusters underscores biosynthetic potential of Myxococcota including descriptions for ten novel species: Archangium lansinium sp. nov., Myxococcus landrumus sp. nov., Nannocystis bai.</title>
        <authorList>
            <person name="Ahearne A."/>
            <person name="Stevens C."/>
            <person name="Phillips K."/>
        </authorList>
    </citation>
    <scope>NUCLEOTIDE SEQUENCE [LARGE SCALE GENOMIC DNA]</scope>
    <source>
        <strain evidence="2 3">MIWBW</strain>
    </source>
</reference>